<feature type="domain" description="PKD" evidence="11">
    <location>
        <begin position="4550"/>
        <end position="4615"/>
    </location>
</feature>
<feature type="domain" description="GH16" evidence="14">
    <location>
        <begin position="3812"/>
        <end position="4064"/>
    </location>
</feature>
<evidence type="ECO:0000313" key="16">
    <source>
        <dbReference type="Proteomes" id="UP000247099"/>
    </source>
</evidence>
<dbReference type="SUPFAM" id="SSF48371">
    <property type="entry name" value="ARM repeat"/>
    <property type="match status" value="1"/>
</dbReference>
<evidence type="ECO:0000259" key="12">
    <source>
        <dbReference type="PROSITE" id="PS50268"/>
    </source>
</evidence>
<evidence type="ECO:0000259" key="11">
    <source>
        <dbReference type="PROSITE" id="PS50093"/>
    </source>
</evidence>
<dbReference type="InterPro" id="IPR015919">
    <property type="entry name" value="Cadherin-like_sf"/>
</dbReference>
<keyword evidence="7" id="KW-1133">Transmembrane helix</keyword>
<evidence type="ECO:0000256" key="3">
    <source>
        <dbReference type="ARBA" id="ARBA00022692"/>
    </source>
</evidence>
<evidence type="ECO:0000256" key="9">
    <source>
        <dbReference type="SAM" id="MobiDB-lite"/>
    </source>
</evidence>
<dbReference type="SUPFAM" id="SSF49313">
    <property type="entry name" value="Cadherin-like"/>
    <property type="match status" value="17"/>
</dbReference>
<evidence type="ECO:0000256" key="6">
    <source>
        <dbReference type="ARBA" id="ARBA00022889"/>
    </source>
</evidence>
<evidence type="ECO:0000259" key="14">
    <source>
        <dbReference type="PROSITE" id="PS51762"/>
    </source>
</evidence>
<dbReference type="InterPro" id="IPR011989">
    <property type="entry name" value="ARM-like"/>
</dbReference>
<dbReference type="InterPro" id="IPR036034">
    <property type="entry name" value="PDZ_sf"/>
</dbReference>
<keyword evidence="3" id="KW-0812">Transmembrane</keyword>
<dbReference type="CDD" id="cd11304">
    <property type="entry name" value="Cadherin_repeat"/>
    <property type="match status" value="2"/>
</dbReference>
<comment type="similarity">
    <text evidence="2">Belongs to the glycosyl hydrolase 16 family.</text>
</comment>
<dbReference type="GO" id="GO:0005509">
    <property type="term" value="F:calcium ion binding"/>
    <property type="evidence" value="ECO:0007669"/>
    <property type="project" value="InterPro"/>
</dbReference>
<keyword evidence="16" id="KW-1185">Reference proteome</keyword>
<feature type="chain" id="PRO_5016436694" evidence="10">
    <location>
        <begin position="29"/>
        <end position="5145"/>
    </location>
</feature>
<dbReference type="InterPro" id="IPR000601">
    <property type="entry name" value="PKD_dom"/>
</dbReference>
<organism evidence="15 16">
    <name type="scientific">Coraliomargarita sinensis</name>
    <dbReference type="NCBI Taxonomy" id="2174842"/>
    <lineage>
        <taxon>Bacteria</taxon>
        <taxon>Pseudomonadati</taxon>
        <taxon>Verrucomicrobiota</taxon>
        <taxon>Opitutia</taxon>
        <taxon>Puniceicoccales</taxon>
        <taxon>Coraliomargaritaceae</taxon>
        <taxon>Coraliomargarita</taxon>
    </lineage>
</organism>
<evidence type="ECO:0000256" key="10">
    <source>
        <dbReference type="SAM" id="SignalP"/>
    </source>
</evidence>
<dbReference type="Gene3D" id="3.30.10.20">
    <property type="match status" value="1"/>
</dbReference>
<dbReference type="GO" id="GO:0005911">
    <property type="term" value="C:cell-cell junction"/>
    <property type="evidence" value="ECO:0007669"/>
    <property type="project" value="TreeGrafter"/>
</dbReference>
<dbReference type="RefSeq" id="WP_110130453.1">
    <property type="nucleotide sequence ID" value="NZ_QHJQ01000003.1"/>
</dbReference>
<evidence type="ECO:0000256" key="5">
    <source>
        <dbReference type="ARBA" id="ARBA00022837"/>
    </source>
</evidence>
<dbReference type="PANTHER" id="PTHR24025">
    <property type="entry name" value="DESMOGLEIN FAMILY MEMBER"/>
    <property type="match status" value="1"/>
</dbReference>
<dbReference type="SMART" id="SM00736">
    <property type="entry name" value="CADG"/>
    <property type="match status" value="16"/>
</dbReference>
<dbReference type="Pfam" id="PF13646">
    <property type="entry name" value="HEAT_2"/>
    <property type="match status" value="1"/>
</dbReference>
<feature type="domain" description="Cadherin" evidence="12">
    <location>
        <begin position="4070"/>
        <end position="4187"/>
    </location>
</feature>
<keyword evidence="6" id="KW-0130">Cell adhesion</keyword>
<keyword evidence="5" id="KW-0106">Calcium</keyword>
<evidence type="ECO:0000313" key="15">
    <source>
        <dbReference type="EMBL" id="PXA04648.1"/>
    </source>
</evidence>
<dbReference type="Pfam" id="PF05345">
    <property type="entry name" value="He_PIG"/>
    <property type="match status" value="15"/>
</dbReference>
<dbReference type="GO" id="GO:0016020">
    <property type="term" value="C:membrane"/>
    <property type="evidence" value="ECO:0007669"/>
    <property type="project" value="UniProtKB-SubCell"/>
</dbReference>
<dbReference type="Gene3D" id="2.60.40.60">
    <property type="entry name" value="Cadherins"/>
    <property type="match status" value="1"/>
</dbReference>
<accession>A0A317ZL21</accession>
<dbReference type="Gene3D" id="2.60.120.200">
    <property type="match status" value="1"/>
</dbReference>
<feature type="domain" description="Cadherin" evidence="12">
    <location>
        <begin position="3651"/>
        <end position="3723"/>
    </location>
</feature>
<dbReference type="InterPro" id="IPR006644">
    <property type="entry name" value="Cadg"/>
</dbReference>
<feature type="compositionally biased region" description="Gly residues" evidence="9">
    <location>
        <begin position="4485"/>
        <end position="4497"/>
    </location>
</feature>
<dbReference type="PROSITE" id="PS51762">
    <property type="entry name" value="GH16_2"/>
    <property type="match status" value="1"/>
</dbReference>
<dbReference type="NCBIfam" id="NF012211">
    <property type="entry name" value="tand_rpt_95"/>
    <property type="match status" value="6"/>
</dbReference>
<dbReference type="Pfam" id="PF03793">
    <property type="entry name" value="PASTA"/>
    <property type="match status" value="1"/>
</dbReference>
<dbReference type="OrthoDB" id="9809583at2"/>
<feature type="domain" description="Cadherin" evidence="12">
    <location>
        <begin position="2129"/>
        <end position="2201"/>
    </location>
</feature>
<dbReference type="EMBL" id="QHJQ01000003">
    <property type="protein sequence ID" value="PXA04648.1"/>
    <property type="molecule type" value="Genomic_DNA"/>
</dbReference>
<reference evidence="15 16" key="1">
    <citation type="submission" date="2018-05" db="EMBL/GenBank/DDBJ databases">
        <title>Coraliomargarita sinensis sp. nov., isolated from a marine solar saltern.</title>
        <authorList>
            <person name="Zhou L.Y."/>
        </authorList>
    </citation>
    <scope>NUCLEOTIDE SEQUENCE [LARGE SCALE GENOMIC DNA]</scope>
    <source>
        <strain evidence="15 16">WN38</strain>
    </source>
</reference>
<dbReference type="InterPro" id="IPR013783">
    <property type="entry name" value="Ig-like_fold"/>
</dbReference>
<dbReference type="InterPro" id="IPR013320">
    <property type="entry name" value="ConA-like_dom_sf"/>
</dbReference>
<dbReference type="GO" id="GO:0007156">
    <property type="term" value="P:homophilic cell adhesion via plasma membrane adhesion molecules"/>
    <property type="evidence" value="ECO:0007669"/>
    <property type="project" value="InterPro"/>
</dbReference>
<feature type="region of interest" description="Disordered" evidence="9">
    <location>
        <begin position="4468"/>
        <end position="4500"/>
    </location>
</feature>
<evidence type="ECO:0000256" key="4">
    <source>
        <dbReference type="ARBA" id="ARBA00022737"/>
    </source>
</evidence>
<dbReference type="SMART" id="SM00740">
    <property type="entry name" value="PASTA"/>
    <property type="match status" value="1"/>
</dbReference>
<feature type="domain" description="PASTA" evidence="13">
    <location>
        <begin position="1374"/>
        <end position="1443"/>
    </location>
</feature>
<dbReference type="InterPro" id="IPR046255">
    <property type="entry name" value="DUF6288"/>
</dbReference>
<dbReference type="PROSITE" id="PS51178">
    <property type="entry name" value="PASTA"/>
    <property type="match status" value="1"/>
</dbReference>
<dbReference type="PROSITE" id="PS50093">
    <property type="entry name" value="PKD"/>
    <property type="match status" value="1"/>
</dbReference>
<dbReference type="SMART" id="SM00112">
    <property type="entry name" value="CA"/>
    <property type="match status" value="7"/>
</dbReference>
<sequence>MKQYLCLMARHVRLFTAALLFLTCAASAQIPDLTNGDVRLDDKSWNLGPTGMTGWMYRPNHLSKHDGWDTKDARQIEVMEVHAGSPADGIFQVGDVILGAEGTGAAPVAFSRDARKELADAISAAEANNPAILKLLVWRAGTTSTMSLTLETLGAYSATAPYNCPKSAAVLEKGLDTILANGTKDAWSLQLVTLLAGNNPAYANNDARMTLAQQWAHELILPQAEIDAIMAGWVPDQPKDGWVYGFKLWAISEYYLATGDPAVYDSMRAYATACANGQSMFGTTGHQLTKPDAEGNFNGPYGIGYGTINSANMQNFYGLTLAREAGITDQRVEDAIGRVTKFYKGYVDRGGIPYGEMRPFDYYGENGKNGIAALCYKMLDGRNYDANYWATLAGSAAHNLDAGHLGPWLNYLWTPLGANAGGEQSMIQFFAEQRWRFELARTWDGRFILNTYQNGGGAQDNGKEGYQPQQFQMSMACLLPYAAPLRQTYATGKNTSDPVDWLTSAELDDVANSSGYDASTRTTNELLSDLGSWSPMTRKWAAEEIGLRTSEHATLLPTLESMATDTNAALQDRMGACKALGAIQDANSIPLLVGLLSDSEDLVQYAAALGLQKFPNALLMPHVDALLVACASAGKPILPLDPNDPLHLTHAEIINILYYEEGGGLLRGHDLVGIDRNLLYPAMRAAASHPRGKIRSQIAKTYPTMTNEDVLALADTIIPVAYDEAPADRMFSGSVQEESVKALQKFGYAEGVPLAQTVINKKTRDYKFVIEALELYGASFESVEPDPKTVEFLEYLIAQNDFPTYAQSALDTIAADTNPEVLAPLKGIHMMVAEDPVLTLPQDRTTLRAFGYDRVGADLVYTWRKVHGAGEVTFVRNGSTLAGSTEVVFDGTPGEYLFEVTISDKWKLTEVSDTVAVTLNDIGGSLPPNDPPTASPQTLTVDPGVPTQLILSGTDPEGNPLTYTVVSGPDYGILSGTAPNLVYTAFGNYSGTDTIVFEVMDSEGNVSSASVDITVGTGATGLAIYEPFDYSVGTLDGASGATEIGLEGTWTTLNPYHFMDSPTLNYSTMPASGLKVYSEGGFGFGWSRANASRPISASALVNRGLMDDGATLWFSAVMGNVGGATAQRIQFALANSSLHHDVKYVLDDGAEPGMGIGVSLDGAQAYAAQFYDSSNTTPLTGSWDVEVAGQLNDDTPRLVVGKIVWGGSEDLVEIYLPYEDMVLPAQPSSTLVANLDQSKLDVLTFATGSGGSNVTYIDEIRFGATAHSVLQGTVDMTADTSAPTPNPMSFDIAPTPVGGSSISMTATPAHDTMEVEYYFSCTAGGGNDSGWQDSNVYTDTGLTPGVQYSYTVKARDKYPNLNETAASAAASATIPSQGTVPSVLGMEQSMAEAMITDAGMAVGTVTSAASYSVTVPAGHILSQTPSGPSASAYGTSVDLEVSIGQDPALPTLSHLDITDDTLGYPVDLATPITYTLKFSEAMDLSSIGAEDFVNLTGYPIAIGTIAQVSPEEVTVEVTAAGTEAGSIILAIAQGAVILDAQGDALNTTSSIADDTSITVISGNPTLAGGDIVDDRSGADVSFYSLVNYTVSFSEDMDAATVDAADFSNAGTASISIGAITETSPGVFTVDVTPTTVGSLQLQVSAGAVLTDTDGFALDTASAIVDDTTITVFEVNVAPVWDANPVNEADAIQGEAYSGTLADDASDANTGDTLTFAKVSGPAWLSVASDGTLSGTPTMGDVGVNDFIVNVTDGIIASPVETTLKITVTPSASYEGFIFGESSLISNGSNFNLSVYPGKAGYNGDLAGTFGDGTVEAYALFNNAVTGTPGSVNTYASGGSAITLDTWSAVASFAEFERGDVWTSNDPDSQTANFGGTTETISGAYEANGTIDISSYSSGTVYVLLGGWDTPFDLSLTMNGSGQTSIVESMPQIDPPGSRNLYVVALSFYNPNQNYDSITYAYTGSTASRARFMGVVVDATVGSGGDTTPPTLAASDIVDDRSGANVTENNLVTYTLTFSEDMDAASVDAADFGNAGTSAITIGTITETTAGVFSVEVTPTSAGSLQLEVVTGAVLTDTAGNALDTSVAIVDDTTITVDVATNNPPSFTTDPIAGMDATEDALYSDTIAGSATDADTGDTLSYAKVSGPAWLAVAANGDLSGTPDNSDVGANSFTVNVDDGNGGSDTATLNITVINTNDAPVFTVDPIVGSSATEGVAYADTIAGSASDEDTGDTLTYVKVSGPAWLNVAADGALSGAPGSADVGANAFTVSVTDGIIATPVEASLNIEVNAAAPSVGLSFGTSTLISDNSNFNLSVYPGKAGYDGDAVGTFGDGTVEAYALFNNAVTGSPGSVNTYASSGSGITMDNWTAVAAFADFDRGDVWTSNDPDSQAANFGGTTETISGAYEANGSIDISGYTSGTVYVLLGGYDTPFDLSLTMNGAGQTPITENMPQVDPPPSRNMYVVAWSFGNEGQAYDSITYNYTGSVANRSRFMGVVVDGSTGGGSDTTAPTLASTDIVDDQSGANVTESTMVTYTVTFSEDMDEATVDASDFSNAGSSSLTIGAITETAAGVFTVEATPTSAGSLQLQVSAGAVLSDPAGNGLDTTAAIADDTIITVDEVNVAPAWSTNPVNEASATEDAAYSSTLADDASDGNAGDTLSFAKVSGPAWLTVAVDGTLSGTPSNADVGANSFTVSVTDGIVATPVEATLNITVINTNDAPVFTVEPISGSDATEDAAYSSSISGSATDEDAGATLTYAKVSGPSWLSVTADGTLSGTPSNADVGANSFTVSVTDGIIASPVEATLNITVINTNDAPVFTVDPIAGGDATEDALYSGSIAGTALDDDGNPLTYAKVSGPAWLSVASDGTLSGTPINSDVGSNSFIVTVTDGVIATPVEATLNITVLNTNDAPVFTSDPIAGADATEDALYGETLAGTATDADTGDTLTFSKLSGPAWLAVNANGALSGVPAQSDVGVNSFTVQVDDGNGGTDTATLNITVVDVNDAPVFAVDPITGANATADEAYAGSISGSATDEDPADSLTYSLVSGPAWLNVATDGALSGTPSSTDEGLNAFTVQVDDGNGGSDTATLNITVDPAVVASASVTFGASTMISSDTNFTLSVYPGKAGYNGDASGTFGDGTVEAYALAKNTVLGGSYAEHQIGFYATGGSSITIDSYNGATTFANFDRGDVWTNSDPDTAPADFGGSTETISGGYEVSGTIDISAYESGTVYVLLGGWDTPFDLSLTMNGSGQSPIVEAMPQIDPPASRNMYVVAFAFENIGQAYSSITYAYTGSVQNRARFMGVIVDGAQGSGGGDTTAPTLSSADIVDDGSGADVTANTLVSYTLSFSEDMDAATVDAADFGNAGTAAVTIGAVTETSPGVFTVEATPTTTGSLQLQVAAGAVLTDAAGNALDTAIAIADDTTITVVEANAAPAWSSNPVNETDAIEDSAYSSTLADDASDTNAGDTLTFVKVSGPAWLSVAADGTLSGTPSNADVGANSFTVSVSDSIAAPVQATLNITVLNTNDAPVFTADPIDGGGATEGLAYSGSLAGTATDDDAGAALTYAKVSGPSWLSVAPDGSLSGTPSNADVGANSFTVSVTDGIIATPVEATLNITVFNTNNAPVFTTDPITGPDASEDSLYNETLAGSATDEDAGDSLSFSKLSGPAWLAVNTNGTLSGVPTQSDVGANSFGVQVDDGNGGTDTATLNITVLNVNDAPVFTADPITGSDATENTAYSGTIAGSATDEDPGTTLTFAKVSGPAWLSVATDGTLSGTPANTDVGANSFTVSVSDGIATPVEATLNITVNAAAGDGSSIPPTWSEEFEGTGQADPNVWWYESGYQRNNELQYYTDQNGWQENGMFVIEAREETTTSGPDTYNYTSSSIKTEGNYSWQYGRAQIRAKIPVFAGMWPAIWTVGDTGEWPYNGECDIMEYYQSKILANCAVGAGERWTAKWDASNRTIASLKAVDPNWENEFHIWTMQWDEDYVRLYCDNILMNEIPQSWLVNNGSYGGAPSEPFKQPHSLWLNLAVGGDGGGSVGSTTFPKRYYVDYWRIWEGATSNVAPTDITISSSSVEENLPAGTVVGELTAIDADPAEVFRYSLVAGAGDTDNALFSIPEFVSDSTTLGQLTTAVPLNFDNGATRSVRVRVTDIEGATYEKVLTITVVPESDILVSTSSVSVPEGGTQTFDVKLRYLPASDVTVNVSNASGDTDLAVQSGSSLTFTPSNATTWQQVTLAAAEDADVSNGTATILCEDPGGVFASATVTATEVENDNQSPIVEAGTNDTVYLSGSGGGSVTAGAAIYLDAGLYDGANTTWEDSLGLWNAALDPEVSFVADAGSALAAITSAYEFPGGLLGTGGASGTSLQDMGVDRGPITLELWFKPDASASYPTNGQVLWETGGGTGLGIFYNNGFVETAHDSSQGKISADVSGLTNDFIQVVVTYDPLVSGGNYHLYINGSLAASGSRSDPDMCGSDAAGLGKRGGSNTGGAGNGDANTESFDGQIAIFRSYHNQILSEAEVSANYDATAGTSAQATLAGSVTEPDGESYTATWTMTSGPAPVAFADVNSPATTASFGVEGTYLLRLTADDGTSVPGFDEVTITVETAAGNSAPTWATDPVDEVDATEDAAYSSSLADDASDVDTGDALTFAKVSGPAWLNVAGDGTLSGTPTNADVGANSFTVSVSDSIAAPVEATLNITVINTNDAPVFTADPITGAGATDGIAYSSTLTGTASDVDAGDSLSYAKVSGPAWLSVATGGALSGTPSSGDVGLNSFTVSVSDGNGGSDTAVLEITLAQANRAPVFTADPIAGSDATEDGAYSGTLTGTASDPDAGDTLSYSKVSGPLWLIVNNDGSLAGTPLNADVGANSFTVSVSDGNGGSDTATLEITVVNVNDAPVWSADPIIGADASEGQAYSGSISATDEDSGASLSYAKVSGPAWLSVAVNGSLSGTPGVADVGPNSFTVSVSDGIAPAVTATLEIEVIATSVADYAYAETLIAGTVSGTIPDTFSSDNVYEVITETESNGKPTDRTSYLEHKWEFDVLGGDTVSFQIEAHHSANGEGDDFTFAYSTTGVDGVYTDMLTVTKTADDDTPQSFTLPAGTSGIVHVRVLDTDTSAGNRNLDSLFVDEMYILSESTAP</sequence>
<name>A0A317ZL21_9BACT</name>
<comment type="subcellular location">
    <subcellularLocation>
        <location evidence="1">Membrane</location>
    </subcellularLocation>
</comment>
<dbReference type="Pfam" id="PF00722">
    <property type="entry name" value="Glyco_hydro_16"/>
    <property type="match status" value="1"/>
</dbReference>
<gene>
    <name evidence="15" type="ORF">DDZ13_05605</name>
</gene>
<dbReference type="Gene3D" id="2.30.42.10">
    <property type="match status" value="1"/>
</dbReference>
<dbReference type="PANTHER" id="PTHR24025:SF23">
    <property type="entry name" value="NEURAL-CADHERIN"/>
    <property type="match status" value="1"/>
</dbReference>
<dbReference type="PROSITE" id="PS50268">
    <property type="entry name" value="CADHERIN_2"/>
    <property type="match status" value="5"/>
</dbReference>
<dbReference type="GO" id="GO:0005975">
    <property type="term" value="P:carbohydrate metabolic process"/>
    <property type="evidence" value="ECO:0007669"/>
    <property type="project" value="InterPro"/>
</dbReference>
<evidence type="ECO:0000256" key="2">
    <source>
        <dbReference type="ARBA" id="ARBA00006865"/>
    </source>
</evidence>
<keyword evidence="10" id="KW-0732">Signal</keyword>
<feature type="signal peptide" evidence="10">
    <location>
        <begin position="1"/>
        <end position="28"/>
    </location>
</feature>
<dbReference type="InterPro" id="IPR005543">
    <property type="entry name" value="PASTA_dom"/>
</dbReference>
<dbReference type="SUPFAM" id="SSF49899">
    <property type="entry name" value="Concanavalin A-like lectins/glucanases"/>
    <property type="match status" value="2"/>
</dbReference>
<dbReference type="Proteomes" id="UP000247099">
    <property type="component" value="Unassembled WGS sequence"/>
</dbReference>
<protein>
    <submittedName>
        <fullName evidence="15">Uncharacterized protein</fullName>
    </submittedName>
</protein>
<dbReference type="GO" id="GO:0004553">
    <property type="term" value="F:hydrolase activity, hydrolyzing O-glycosyl compounds"/>
    <property type="evidence" value="ECO:0007669"/>
    <property type="project" value="InterPro"/>
</dbReference>
<dbReference type="Pfam" id="PF17963">
    <property type="entry name" value="Big_9"/>
    <property type="match status" value="2"/>
</dbReference>
<dbReference type="InterPro" id="IPR050971">
    <property type="entry name" value="Cadherin-domain_protein"/>
</dbReference>
<dbReference type="InterPro" id="IPR016024">
    <property type="entry name" value="ARM-type_fold"/>
</dbReference>
<comment type="caution">
    <text evidence="15">The sequence shown here is derived from an EMBL/GenBank/DDBJ whole genome shotgun (WGS) entry which is preliminary data.</text>
</comment>
<dbReference type="Gene3D" id="1.25.10.10">
    <property type="entry name" value="Leucine-rich Repeat Variant"/>
    <property type="match status" value="1"/>
</dbReference>
<dbReference type="CDD" id="cd06577">
    <property type="entry name" value="PASTA_pknB"/>
    <property type="match status" value="1"/>
</dbReference>
<dbReference type="InterPro" id="IPR000757">
    <property type="entry name" value="Beta-glucanase-like"/>
</dbReference>
<keyword evidence="8" id="KW-0472">Membrane</keyword>
<dbReference type="Pfam" id="PF22352">
    <property type="entry name" value="K319L-like_PKD"/>
    <property type="match status" value="1"/>
</dbReference>
<dbReference type="InParanoid" id="A0A317ZL21"/>
<evidence type="ECO:0000259" key="13">
    <source>
        <dbReference type="PROSITE" id="PS51178"/>
    </source>
</evidence>
<keyword evidence="4" id="KW-0677">Repeat</keyword>
<dbReference type="Pfam" id="PF19805">
    <property type="entry name" value="DUF6288"/>
    <property type="match status" value="1"/>
</dbReference>
<dbReference type="CDD" id="cd08023">
    <property type="entry name" value="GH16_laminarinase_like"/>
    <property type="match status" value="1"/>
</dbReference>
<feature type="domain" description="Cadherin" evidence="12">
    <location>
        <begin position="2936"/>
        <end position="3008"/>
    </location>
</feature>
<evidence type="ECO:0000256" key="8">
    <source>
        <dbReference type="ARBA" id="ARBA00023136"/>
    </source>
</evidence>
<evidence type="ECO:0000256" key="1">
    <source>
        <dbReference type="ARBA" id="ARBA00004370"/>
    </source>
</evidence>
<dbReference type="Gene3D" id="2.60.40.10">
    <property type="entry name" value="Immunoglobulins"/>
    <property type="match status" value="20"/>
</dbReference>
<dbReference type="InterPro" id="IPR002126">
    <property type="entry name" value="Cadherin-like_dom"/>
</dbReference>
<proteinExistence type="inferred from homology"/>
<feature type="domain" description="Cadherin" evidence="12">
    <location>
        <begin position="4832"/>
        <end position="4910"/>
    </location>
</feature>
<evidence type="ECO:0000256" key="7">
    <source>
        <dbReference type="ARBA" id="ARBA00022989"/>
    </source>
</evidence>